<protein>
    <submittedName>
        <fullName evidence="1">Uncharacterized protein</fullName>
    </submittedName>
</protein>
<dbReference type="AlphaFoldDB" id="A0AAX4KWR8"/>
<dbReference type="GeneID" id="89336575"/>
<dbReference type="Proteomes" id="UP001432202">
    <property type="component" value="Chromosome"/>
</dbReference>
<dbReference type="RefSeq" id="WP_338598404.1">
    <property type="nucleotide sequence ID" value="NZ_CP146016.1"/>
</dbReference>
<gene>
    <name evidence="1" type="ORF">V6M85_07365</name>
</gene>
<keyword evidence="2" id="KW-1185">Reference proteome</keyword>
<evidence type="ECO:0000313" key="1">
    <source>
        <dbReference type="EMBL" id="WWQ59326.1"/>
    </source>
</evidence>
<reference evidence="1 2" key="1">
    <citation type="submission" date="2024-02" db="EMBL/GenBank/DDBJ databases">
        <title>STSV induces naive adaptation in Sulfolobus.</title>
        <authorList>
            <person name="Xiang X."/>
            <person name="Song M."/>
        </authorList>
    </citation>
    <scope>NUCLEOTIDE SEQUENCE [LARGE SCALE GENOMIC DNA]</scope>
    <source>
        <strain evidence="1 2">RT2</strain>
    </source>
</reference>
<accession>A0AAX4KWR8</accession>
<evidence type="ECO:0000313" key="2">
    <source>
        <dbReference type="Proteomes" id="UP001432202"/>
    </source>
</evidence>
<dbReference type="EMBL" id="CP146016">
    <property type="protein sequence ID" value="WWQ59326.1"/>
    <property type="molecule type" value="Genomic_DNA"/>
</dbReference>
<proteinExistence type="predicted"/>
<organism evidence="1 2">
    <name type="scientific">Sulfolobus tengchongensis</name>
    <dbReference type="NCBI Taxonomy" id="207809"/>
    <lineage>
        <taxon>Archaea</taxon>
        <taxon>Thermoproteota</taxon>
        <taxon>Thermoprotei</taxon>
        <taxon>Sulfolobales</taxon>
        <taxon>Sulfolobaceae</taxon>
        <taxon>Sulfolobus</taxon>
    </lineage>
</organism>
<sequence length="128" mass="15179">MNKLETSKDIIEHILLKLNNRDRFYRCVVNKIYGSIDNYSKLFSRYLTDKIEIEGEKEVTKYGEIYFSNEKLIYRIDDIIILFKTKDNLRSFDPNMIEMWILTQLLNLGEGAINVEEIKICKATNSTR</sequence>
<name>A0AAX4KWR8_9CREN</name>